<comment type="similarity">
    <text evidence="2">Belongs to the nitronate monooxygenase family. NMO class I subfamily.</text>
</comment>
<dbReference type="Gene3D" id="3.20.20.70">
    <property type="entry name" value="Aldolase class I"/>
    <property type="match status" value="1"/>
</dbReference>
<dbReference type="Pfam" id="PF03060">
    <property type="entry name" value="NMO"/>
    <property type="match status" value="1"/>
</dbReference>
<dbReference type="InterPro" id="IPR001295">
    <property type="entry name" value="Dihydroorotate_DH_CS"/>
</dbReference>
<keyword evidence="7 10" id="KW-0503">Monooxygenase</keyword>
<proteinExistence type="inferred from homology"/>
<evidence type="ECO:0000256" key="5">
    <source>
        <dbReference type="ARBA" id="ARBA00022643"/>
    </source>
</evidence>
<evidence type="ECO:0000313" key="10">
    <source>
        <dbReference type="EMBL" id="HJG79823.1"/>
    </source>
</evidence>
<dbReference type="GO" id="GO:0009636">
    <property type="term" value="P:response to toxic substance"/>
    <property type="evidence" value="ECO:0007669"/>
    <property type="project" value="UniProtKB-KW"/>
</dbReference>
<dbReference type="CDD" id="cd04730">
    <property type="entry name" value="NPD_like"/>
    <property type="match status" value="1"/>
</dbReference>
<keyword evidence="6" id="KW-0560">Oxidoreductase</keyword>
<comment type="caution">
    <text evidence="10">The sequence shown here is derived from an EMBL/GenBank/DDBJ whole genome shotgun (WGS) entry which is preliminary data.</text>
</comment>
<evidence type="ECO:0000256" key="1">
    <source>
        <dbReference type="ARBA" id="ARBA00001917"/>
    </source>
</evidence>
<reference evidence="10" key="2">
    <citation type="submission" date="2021-09" db="EMBL/GenBank/DDBJ databases">
        <authorList>
            <person name="Gilroy R."/>
        </authorList>
    </citation>
    <scope>NUCLEOTIDE SEQUENCE</scope>
    <source>
        <strain evidence="10">ChiGjej5B5-7349</strain>
    </source>
</reference>
<protein>
    <recommendedName>
        <fullName evidence="8">Propionate 3-nitronate monooxygenase</fullName>
    </recommendedName>
</protein>
<dbReference type="PANTHER" id="PTHR42747">
    <property type="entry name" value="NITRONATE MONOOXYGENASE-RELATED"/>
    <property type="match status" value="1"/>
</dbReference>
<evidence type="ECO:0000256" key="2">
    <source>
        <dbReference type="ARBA" id="ARBA00009881"/>
    </source>
</evidence>
<evidence type="ECO:0000256" key="3">
    <source>
        <dbReference type="ARBA" id="ARBA00022575"/>
    </source>
</evidence>
<dbReference type="SUPFAM" id="SSF51412">
    <property type="entry name" value="Inosine monophosphate dehydrogenase (IMPDH)"/>
    <property type="match status" value="1"/>
</dbReference>
<keyword evidence="5" id="KW-0288">FMN</keyword>
<dbReference type="GO" id="GO:0018580">
    <property type="term" value="F:nitronate monooxygenase activity"/>
    <property type="evidence" value="ECO:0007669"/>
    <property type="project" value="InterPro"/>
</dbReference>
<evidence type="ECO:0000256" key="7">
    <source>
        <dbReference type="ARBA" id="ARBA00023033"/>
    </source>
</evidence>
<dbReference type="EMBL" id="DYUK01000109">
    <property type="protein sequence ID" value="HJG79823.1"/>
    <property type="molecule type" value="Genomic_DNA"/>
</dbReference>
<dbReference type="AlphaFoldDB" id="A0A921MD38"/>
<evidence type="ECO:0000313" key="11">
    <source>
        <dbReference type="Proteomes" id="UP000784435"/>
    </source>
</evidence>
<evidence type="ECO:0000256" key="6">
    <source>
        <dbReference type="ARBA" id="ARBA00023002"/>
    </source>
</evidence>
<organism evidence="10 11">
    <name type="scientific">Brevibacterium senegalense</name>
    <dbReference type="NCBI Taxonomy" id="1033736"/>
    <lineage>
        <taxon>Bacteria</taxon>
        <taxon>Bacillati</taxon>
        <taxon>Actinomycetota</taxon>
        <taxon>Actinomycetes</taxon>
        <taxon>Micrococcales</taxon>
        <taxon>Brevibacteriaceae</taxon>
        <taxon>Brevibacterium</taxon>
    </lineage>
</organism>
<evidence type="ECO:0000256" key="8">
    <source>
        <dbReference type="ARBA" id="ARBA00031155"/>
    </source>
</evidence>
<keyword evidence="4" id="KW-0285">Flavoprotein</keyword>
<comment type="catalytic activity">
    <reaction evidence="9">
        <text>3 propionate 3-nitronate + 3 O2 + H2O = 3 3-oxopropanoate + 2 nitrate + nitrite + H2O2 + 3 H(+)</text>
        <dbReference type="Rhea" id="RHEA:57332"/>
        <dbReference type="ChEBI" id="CHEBI:15377"/>
        <dbReference type="ChEBI" id="CHEBI:15378"/>
        <dbReference type="ChEBI" id="CHEBI:15379"/>
        <dbReference type="ChEBI" id="CHEBI:16240"/>
        <dbReference type="ChEBI" id="CHEBI:16301"/>
        <dbReference type="ChEBI" id="CHEBI:17632"/>
        <dbReference type="ChEBI" id="CHEBI:33190"/>
        <dbReference type="ChEBI" id="CHEBI:136067"/>
    </reaction>
</comment>
<dbReference type="PROSITE" id="PS00912">
    <property type="entry name" value="DHODEHASE_2"/>
    <property type="match status" value="1"/>
</dbReference>
<evidence type="ECO:0000256" key="9">
    <source>
        <dbReference type="ARBA" id="ARBA00049401"/>
    </source>
</evidence>
<keyword evidence="3" id="KW-0216">Detoxification</keyword>
<dbReference type="InterPro" id="IPR013785">
    <property type="entry name" value="Aldolase_TIM"/>
</dbReference>
<sequence>MFDLSSLRLPVVQAPMAGGPSTPELAGAVADGGGLGSLATGYLSASAAEAQLAAFRSLSTGPVAVNVFVPEQHRTSTSDAETYRSALLSWRESEGIAGDVPAVPPSADAEAWADYTAMLAMLERTAPQVVTFTFGLPAREDVARLQAAGSRAGVTVTTVEEALQAVAHGADVLIAQGIEAGGHRSQFDQSASPAGIPTDELVRAIAARCDRPIVGAGGVDGLASAQRLLDAGASAVQLGTLFLTAREAGTKPTHRAALLNPGERSTVLTRAFTGRPARALSNRFTAAMEEASVVGYPQVHVLTGGIRAAAAAADDPELLHLWAGTGFAACADETAASVLSRFDALRRPEPSTPVPSGA</sequence>
<evidence type="ECO:0000256" key="4">
    <source>
        <dbReference type="ARBA" id="ARBA00022630"/>
    </source>
</evidence>
<dbReference type="GO" id="GO:0006207">
    <property type="term" value="P:'de novo' pyrimidine nucleobase biosynthetic process"/>
    <property type="evidence" value="ECO:0007669"/>
    <property type="project" value="InterPro"/>
</dbReference>
<gene>
    <name evidence="10" type="ORF">K8V08_05365</name>
</gene>
<reference evidence="10" key="1">
    <citation type="journal article" date="2021" name="PeerJ">
        <title>Extensive microbial diversity within the chicken gut microbiome revealed by metagenomics and culture.</title>
        <authorList>
            <person name="Gilroy R."/>
            <person name="Ravi A."/>
            <person name="Getino M."/>
            <person name="Pursley I."/>
            <person name="Horton D.L."/>
            <person name="Alikhan N.F."/>
            <person name="Baker D."/>
            <person name="Gharbi K."/>
            <person name="Hall N."/>
            <person name="Watson M."/>
            <person name="Adriaenssens E.M."/>
            <person name="Foster-Nyarko E."/>
            <person name="Jarju S."/>
            <person name="Secka A."/>
            <person name="Antonio M."/>
            <person name="Oren A."/>
            <person name="Chaudhuri R.R."/>
            <person name="La Ragione R."/>
            <person name="Hildebrand F."/>
            <person name="Pallen M.J."/>
        </authorList>
    </citation>
    <scope>NUCLEOTIDE SEQUENCE</scope>
    <source>
        <strain evidence="10">ChiGjej5B5-7349</strain>
    </source>
</reference>
<comment type="cofactor">
    <cofactor evidence="1">
        <name>FMN</name>
        <dbReference type="ChEBI" id="CHEBI:58210"/>
    </cofactor>
</comment>
<dbReference type="GO" id="GO:0016627">
    <property type="term" value="F:oxidoreductase activity, acting on the CH-CH group of donors"/>
    <property type="evidence" value="ECO:0007669"/>
    <property type="project" value="InterPro"/>
</dbReference>
<dbReference type="Proteomes" id="UP000784435">
    <property type="component" value="Unassembled WGS sequence"/>
</dbReference>
<dbReference type="PANTHER" id="PTHR42747:SF3">
    <property type="entry name" value="NITRONATE MONOOXYGENASE-RELATED"/>
    <property type="match status" value="1"/>
</dbReference>
<accession>A0A921MD38</accession>
<name>A0A921MD38_9MICO</name>
<dbReference type="InterPro" id="IPR004136">
    <property type="entry name" value="NMO"/>
</dbReference>